<dbReference type="GO" id="GO:0005524">
    <property type="term" value="F:ATP binding"/>
    <property type="evidence" value="ECO:0007669"/>
    <property type="project" value="UniProtKB-KW"/>
</dbReference>
<dbReference type="EC" id="5.6.2.4" evidence="5"/>
<comment type="caution">
    <text evidence="9">The sequence shown here is derived from an EMBL/GenBank/DDBJ whole genome shotgun (WGS) entry which is preliminary data.</text>
</comment>
<feature type="domain" description="Helicase C-terminal" evidence="8">
    <location>
        <begin position="1994"/>
        <end position="2152"/>
    </location>
</feature>
<sequence>MWPPEFREHQYDDHAVEQNETTPWLQHTGWPRLFHSRPLGIIAATAKKPKPAWNENYLLGQWHDTVLRIPATKEAQLRVILRGVDLMIDRATSTLAKTSYRSRCWLNTYWKDTFWPHEFKIVKCLKRYVDVWKRFICYVFRVQHFESHQQQDIYNLRLGRDETIMMRHILYLVTLLQREATNYDWNLDEGCEGDEDDPSDSEYEDDDDDEDDRETDEKHINECDQVETENHSNGNNAHYGANGGRDESSINSTFSLPSGLWLHLSEAIFQLSMMFWTYQEPTGDMSASTIIHYAAVLGIQGPSLTFHPAHSSSPKLSALMWIGRLLFLEYAVPVYGYNTLDLTWPCRTAYPSQPDRISSIRCKYLLRGCYTPFGELIELKAFAKSIVKREGIPGNLTWAPDGRSFTIGDNKKVLLSEFCETHHRTVSTVQEQVDEMLLGWQPDIDVSAIRDDLTCRKAGWSFIDKPENNLANIWETLFHSLQKSSFRDTPFTKSGHWNPETCHKYLSAGVALNKSAFAAIHFRASLPGRGTEVTSIRYLNSKLSIRNVFFYDGRMIIIISYNKARASNNYAFHIVRYIPVDLSLSLLKYLAIVRPVWEFLAKMMRSARHDSREFFFLDPNGRRKHLSSDQASDILRSRTRDLATPWTLSLYRQAALAIAKRHLSKLVEKINFYYPTSAADPIRMFAAGAGHHPRMLLTAYAIDRALPERLQPELLEMYRRLSDTWQEWTRQYYQECCLRSREKSPGINAAMPHRICNKRPAEPYGLSRASKTARTNNAASCHNNGQVDLTDGFLYNSQYQILICIMCGSMIQPGQKSFYNHLNKLHRITGLACKTLMERFSTFKLCSVQELAIPREKVRPVPGLAIHTAFKSPNMTSWRSHLRAGPHQMRGDELRLAVNLLSTYDLRPVEELRQWRHDRKRPCQPLEGLATYDGYICTDDECDYCTRRVEKMHNHMPAHGKRASQHTSIQPLWKACKLQTYFTAKGLIDYFVVEEAEPSSSPSPLGTRGEPPPSQEEGKLFGDLKADIIQASHDLGSRAEIVQGIEESRADRVPWLVRTGFATHLRGLRDAEILSSYALPRSMDLGGRDDRDDDNDGSDFGDDDHINTDLSRILTAADGTLMDAYTSCSEASPDGKMTRQRALRLSNFRGGEDNMSSAKASKFREFKNVKSLKSYFRIAKQLLVYYYRVVYRDGGHFTREDNNQVLPGDVVEVTSWQEKAMQGIINVLRRQDRTSRVKSGGGGDEERDIDLNHAIRTFYISLICHTVGSRPFRSVVLSFCAMLSRKKNPTRQRDKQQQRLCTWHKPGNFNSNLSSLIWVAQVIIFDFVCFKKQDDEDGIPDMIDEICGRYFQQMAETPFGHILQWRLYLFAASSTNLTEHQARWSLDKETIDYRGVELHMDHVSQLVVSEFRQAHTLLYDELLFGMDNIAPIEAWRLHDDLDEDEFGASWMSDERNREILAGTHDALLRQIEGKAALRRVFVRPDRNHHDGGKTRLCPKAMAIYEAHVQEFLQRMLTLIQVPAGPPLRSPELLTITYANTGTRRRSVLLWEKMVLIHVRYHKSQEQTGTQRDNIRFLPPAVGNLLLTYLAYVPYLRQVFLRQSEPGALLSSYLWSEPGGRTWEDHTVSSCLRRACARAKVPQFQVAWWRQVAASITKEKFSGKEQANFEMGEIAASEEVEDEAEIAFLAGMSNHSFRTFNHAYAGSTTLTTTNLLHRAYRASESWRSLFRIDQVLQGKRSRTLSETQSQGLLKACKKTRFRIRPTAKEEEITSVARRLYNNPELQLRRPGQRNAMLATMGVQAPEQVVVILATGSGKTLIFMVGAALEGSATTILILPTVALSGNMLGRLDKVALKHHIWHPGSRRSAPIVIASAEAACTESFLEYANQLCSRQQLDRIVVDECHLTITAGSYRRSMSQLAWHVRQIRTQTIWLTATLPPVYQEFFIEHNKLVRPHVVRESTNRPNIRYIVRRECGPGGLCERAVRLVQSCLTRTDLFFERGRDKVIIYCPTKDLVAELAELLSCPSYTADSGTAEEKWAILERWLAAIDSPVIVATSALGPGFDYPYIRYVIHIGAPELLTDFSQESGRAGRDGKRAESIVLLSAAWQPQLDRRPGPDEEAMQLYLTQRYCSRGILSQFLDARPDWRWCMEGEELCDVCPEYHAQRRPPTLDFRLPPPAIETVDQGSGDKDQAGDDAAVEIMTFTGPAEVLRQDAVCDRELSQYEKDLETMKGCCLYCRVEGKPFEHSATTCARRHDWIRAKTKALRECQGKNKEWMDRFAVCWKCYQPQEICRAADPEYEESPRTHSMVLKAF</sequence>
<dbReference type="GO" id="GO:0009378">
    <property type="term" value="F:four-way junction helicase activity"/>
    <property type="evidence" value="ECO:0007669"/>
    <property type="project" value="TreeGrafter"/>
</dbReference>
<dbReference type="SMART" id="SM00490">
    <property type="entry name" value="HELICc"/>
    <property type="match status" value="1"/>
</dbReference>
<comment type="similarity">
    <text evidence="1">Belongs to the helicase family. RecQ subfamily.</text>
</comment>
<feature type="compositionally biased region" description="Acidic residues" evidence="6">
    <location>
        <begin position="187"/>
        <end position="214"/>
    </location>
</feature>
<feature type="region of interest" description="Disordered" evidence="6">
    <location>
        <begin position="1084"/>
        <end position="1103"/>
    </location>
</feature>
<reference evidence="9" key="1">
    <citation type="journal article" date="2020" name="BMC Genomics">
        <title>Correction to: Identification and distribution of gene clusters required for synthesis of sphingolipid metabolism inhibitors in diverse species of the filamentous fungus Fusarium.</title>
        <authorList>
            <person name="Kim H.S."/>
            <person name="Lohmar J.M."/>
            <person name="Busman M."/>
            <person name="Brown D.W."/>
            <person name="Naumann T.A."/>
            <person name="Divon H.H."/>
            <person name="Lysoe E."/>
            <person name="Uhlig S."/>
            <person name="Proctor R.H."/>
        </authorList>
    </citation>
    <scope>NUCLEOTIDE SEQUENCE</scope>
    <source>
        <strain evidence="9">NRRL 20472</strain>
    </source>
</reference>
<dbReference type="InterPro" id="IPR022698">
    <property type="entry name" value="OrsD"/>
</dbReference>
<feature type="compositionally biased region" description="Low complexity" evidence="6">
    <location>
        <begin position="231"/>
        <end position="240"/>
    </location>
</feature>
<keyword evidence="2" id="KW-0547">Nucleotide-binding</keyword>
<evidence type="ECO:0000259" key="7">
    <source>
        <dbReference type="PROSITE" id="PS51192"/>
    </source>
</evidence>
<dbReference type="PANTHER" id="PTHR13710:SF154">
    <property type="entry name" value="RECQ HELICASE, PUTATIVE (AFU_ORTHOLOGUE AFUA_6G14720)-RELATED"/>
    <property type="match status" value="1"/>
</dbReference>
<dbReference type="Pfam" id="PF00270">
    <property type="entry name" value="DEAD"/>
    <property type="match status" value="1"/>
</dbReference>
<dbReference type="PROSITE" id="PS51194">
    <property type="entry name" value="HELICASE_CTER"/>
    <property type="match status" value="1"/>
</dbReference>
<evidence type="ECO:0000256" key="3">
    <source>
        <dbReference type="ARBA" id="ARBA00022840"/>
    </source>
</evidence>
<feature type="region of interest" description="Disordered" evidence="6">
    <location>
        <begin position="187"/>
        <end position="244"/>
    </location>
</feature>
<feature type="region of interest" description="Disordered" evidence="6">
    <location>
        <begin position="998"/>
        <end position="1019"/>
    </location>
</feature>
<dbReference type="InterPro" id="IPR027417">
    <property type="entry name" value="P-loop_NTPase"/>
</dbReference>
<dbReference type="InterPro" id="IPR011545">
    <property type="entry name" value="DEAD/DEAH_box_helicase_dom"/>
</dbReference>
<gene>
    <name evidence="9" type="ORF">FSARC_2677</name>
</gene>
<dbReference type="OrthoDB" id="5075206at2759"/>
<evidence type="ECO:0000256" key="2">
    <source>
        <dbReference type="ARBA" id="ARBA00022741"/>
    </source>
</evidence>
<name>A0A8H4U677_9HYPO</name>
<dbReference type="PANTHER" id="PTHR13710">
    <property type="entry name" value="DNA HELICASE RECQ FAMILY MEMBER"/>
    <property type="match status" value="1"/>
</dbReference>
<dbReference type="GO" id="GO:0003676">
    <property type="term" value="F:nucleic acid binding"/>
    <property type="evidence" value="ECO:0007669"/>
    <property type="project" value="InterPro"/>
</dbReference>
<evidence type="ECO:0000256" key="1">
    <source>
        <dbReference type="ARBA" id="ARBA00005446"/>
    </source>
</evidence>
<dbReference type="EMBL" id="JABEXW010000131">
    <property type="protein sequence ID" value="KAF4970238.1"/>
    <property type="molecule type" value="Genomic_DNA"/>
</dbReference>
<evidence type="ECO:0000256" key="5">
    <source>
        <dbReference type="ARBA" id="ARBA00034808"/>
    </source>
</evidence>
<protein>
    <recommendedName>
        <fullName evidence="5">DNA 3'-5' helicase</fullName>
        <ecNumber evidence="5">5.6.2.4</ecNumber>
    </recommendedName>
</protein>
<organism evidence="9 10">
    <name type="scientific">Fusarium sarcochroum</name>
    <dbReference type="NCBI Taxonomy" id="1208366"/>
    <lineage>
        <taxon>Eukaryota</taxon>
        <taxon>Fungi</taxon>
        <taxon>Dikarya</taxon>
        <taxon>Ascomycota</taxon>
        <taxon>Pezizomycotina</taxon>
        <taxon>Sordariomycetes</taxon>
        <taxon>Hypocreomycetidae</taxon>
        <taxon>Hypocreales</taxon>
        <taxon>Nectriaceae</taxon>
        <taxon>Fusarium</taxon>
        <taxon>Fusarium lateritium species complex</taxon>
    </lineage>
</organism>
<dbReference type="InterPro" id="IPR001650">
    <property type="entry name" value="Helicase_C-like"/>
</dbReference>
<dbReference type="GO" id="GO:0000724">
    <property type="term" value="P:double-strand break repair via homologous recombination"/>
    <property type="evidence" value="ECO:0007669"/>
    <property type="project" value="TreeGrafter"/>
</dbReference>
<dbReference type="GO" id="GO:0043138">
    <property type="term" value="F:3'-5' DNA helicase activity"/>
    <property type="evidence" value="ECO:0007669"/>
    <property type="project" value="UniProtKB-EC"/>
</dbReference>
<evidence type="ECO:0000259" key="8">
    <source>
        <dbReference type="PROSITE" id="PS51194"/>
    </source>
</evidence>
<evidence type="ECO:0000256" key="6">
    <source>
        <dbReference type="SAM" id="MobiDB-lite"/>
    </source>
</evidence>
<comment type="catalytic activity">
    <reaction evidence="4">
        <text>Couples ATP hydrolysis with the unwinding of duplex DNA by translocating in the 3'-5' direction.</text>
        <dbReference type="EC" id="5.6.2.4"/>
    </reaction>
</comment>
<dbReference type="Gene3D" id="3.40.50.300">
    <property type="entry name" value="P-loop containing nucleotide triphosphate hydrolases"/>
    <property type="match status" value="2"/>
</dbReference>
<dbReference type="GO" id="GO:0005737">
    <property type="term" value="C:cytoplasm"/>
    <property type="evidence" value="ECO:0007669"/>
    <property type="project" value="TreeGrafter"/>
</dbReference>
<feature type="compositionally biased region" description="Acidic residues" evidence="6">
    <location>
        <begin position="1091"/>
        <end position="1102"/>
    </location>
</feature>
<keyword evidence="3" id="KW-0067">ATP-binding</keyword>
<keyword evidence="10" id="KW-1185">Reference proteome</keyword>
<dbReference type="InterPro" id="IPR014001">
    <property type="entry name" value="Helicase_ATP-bd"/>
</dbReference>
<accession>A0A8H4U677</accession>
<evidence type="ECO:0000256" key="4">
    <source>
        <dbReference type="ARBA" id="ARBA00034617"/>
    </source>
</evidence>
<dbReference type="Pfam" id="PF00271">
    <property type="entry name" value="Helicase_C"/>
    <property type="match status" value="1"/>
</dbReference>
<dbReference type="SUPFAM" id="SSF52540">
    <property type="entry name" value="P-loop containing nucleoside triphosphate hydrolases"/>
    <property type="match status" value="1"/>
</dbReference>
<feature type="domain" description="Helicase ATP-binding" evidence="7">
    <location>
        <begin position="1798"/>
        <end position="1956"/>
    </location>
</feature>
<dbReference type="Pfam" id="PF12013">
    <property type="entry name" value="OrsD"/>
    <property type="match status" value="2"/>
</dbReference>
<dbReference type="Proteomes" id="UP000622797">
    <property type="component" value="Unassembled WGS sequence"/>
</dbReference>
<evidence type="ECO:0000313" key="9">
    <source>
        <dbReference type="EMBL" id="KAF4970238.1"/>
    </source>
</evidence>
<evidence type="ECO:0000313" key="10">
    <source>
        <dbReference type="Proteomes" id="UP000622797"/>
    </source>
</evidence>
<reference evidence="9" key="2">
    <citation type="submission" date="2020-05" db="EMBL/GenBank/DDBJ databases">
        <authorList>
            <person name="Kim H.-S."/>
            <person name="Proctor R.H."/>
            <person name="Brown D.W."/>
        </authorList>
    </citation>
    <scope>NUCLEOTIDE SEQUENCE</scope>
    <source>
        <strain evidence="9">NRRL 20472</strain>
    </source>
</reference>
<dbReference type="GO" id="GO:0005694">
    <property type="term" value="C:chromosome"/>
    <property type="evidence" value="ECO:0007669"/>
    <property type="project" value="TreeGrafter"/>
</dbReference>
<dbReference type="PROSITE" id="PS51192">
    <property type="entry name" value="HELICASE_ATP_BIND_1"/>
    <property type="match status" value="1"/>
</dbReference>
<dbReference type="SMART" id="SM00487">
    <property type="entry name" value="DEXDc"/>
    <property type="match status" value="1"/>
</dbReference>
<proteinExistence type="inferred from homology"/>